<sequence>MSKFGIGGAHPGGITLTKKIFEPEKINSTTHILDVGCGTGQTAAFLSSQYGAKVTGLDVNPIMIEKAKERMTKHRLPVKIIQASIEQCPLQESSFDFILSESVLLFVDKPKALREVFRLLKIGGKLIANELTLRKQLPTANQEEIKQFYGINTLLTEKDWAELFLQSGFKNLMIRNETNSINQVQSLPEIQFSDTIEPELYGVFYQHLMIMAKYQQTFDYGIFSCTK</sequence>
<dbReference type="PANTHER" id="PTHR44307:SF2">
    <property type="entry name" value="PHOSPHOETHANOLAMINE METHYLTRANSFERASE ISOFORM X1"/>
    <property type="match status" value="1"/>
</dbReference>
<accession>A0ABZ2CAB4</accession>
<dbReference type="InterPro" id="IPR013216">
    <property type="entry name" value="Methyltransf_11"/>
</dbReference>
<comment type="pathway">
    <text evidence="4">Phospholipid metabolism.</text>
</comment>
<keyword evidence="3 6" id="KW-0808">Transferase</keyword>
<reference evidence="6 7" key="1">
    <citation type="submission" date="2023-10" db="EMBL/GenBank/DDBJ databases">
        <title>Niallia locisalis sp.nov. isolated from a salt pond sample.</title>
        <authorList>
            <person name="Li X.-J."/>
            <person name="Dong L."/>
        </authorList>
    </citation>
    <scope>NUCLEOTIDE SEQUENCE [LARGE SCALE GENOMIC DNA]</scope>
    <source>
        <strain evidence="6 7">DSM 29761</strain>
    </source>
</reference>
<evidence type="ECO:0000256" key="3">
    <source>
        <dbReference type="ARBA" id="ARBA00022679"/>
    </source>
</evidence>
<dbReference type="EMBL" id="CP137640">
    <property type="protein sequence ID" value="WVX80670.1"/>
    <property type="molecule type" value="Genomic_DNA"/>
</dbReference>
<protein>
    <submittedName>
        <fullName evidence="6">Class I SAM-dependent methyltransferase</fullName>
        <ecNumber evidence="6">2.1.-.-</ecNumber>
    </submittedName>
</protein>
<evidence type="ECO:0000313" key="6">
    <source>
        <dbReference type="EMBL" id="WVX80670.1"/>
    </source>
</evidence>
<dbReference type="RefSeq" id="WP_338449601.1">
    <property type="nucleotide sequence ID" value="NZ_CP137640.1"/>
</dbReference>
<dbReference type="CDD" id="cd02440">
    <property type="entry name" value="AdoMet_MTases"/>
    <property type="match status" value="1"/>
</dbReference>
<feature type="domain" description="Methyltransferase type 11" evidence="5">
    <location>
        <begin position="33"/>
        <end position="127"/>
    </location>
</feature>
<dbReference type="Proteomes" id="UP001357223">
    <property type="component" value="Chromosome"/>
</dbReference>
<organism evidence="6 7">
    <name type="scientific">Niallia oryzisoli</name>
    <dbReference type="NCBI Taxonomy" id="1737571"/>
    <lineage>
        <taxon>Bacteria</taxon>
        <taxon>Bacillati</taxon>
        <taxon>Bacillota</taxon>
        <taxon>Bacilli</taxon>
        <taxon>Bacillales</taxon>
        <taxon>Bacillaceae</taxon>
        <taxon>Niallia</taxon>
    </lineage>
</organism>
<dbReference type="GO" id="GO:0008168">
    <property type="term" value="F:methyltransferase activity"/>
    <property type="evidence" value="ECO:0007669"/>
    <property type="project" value="UniProtKB-KW"/>
</dbReference>
<dbReference type="Pfam" id="PF08241">
    <property type="entry name" value="Methyltransf_11"/>
    <property type="match status" value="1"/>
</dbReference>
<dbReference type="Gene3D" id="3.40.50.150">
    <property type="entry name" value="Vaccinia Virus protein VP39"/>
    <property type="match status" value="1"/>
</dbReference>
<dbReference type="GO" id="GO:0032259">
    <property type="term" value="P:methylation"/>
    <property type="evidence" value="ECO:0007669"/>
    <property type="project" value="UniProtKB-KW"/>
</dbReference>
<proteinExistence type="predicted"/>
<dbReference type="EC" id="2.1.-.-" evidence="6"/>
<keyword evidence="2 6" id="KW-0489">Methyltransferase</keyword>
<name>A0ABZ2CAB4_9BACI</name>
<dbReference type="SUPFAM" id="SSF53335">
    <property type="entry name" value="S-adenosyl-L-methionine-dependent methyltransferases"/>
    <property type="match status" value="1"/>
</dbReference>
<evidence type="ECO:0000256" key="4">
    <source>
        <dbReference type="ARBA" id="ARBA00025707"/>
    </source>
</evidence>
<evidence type="ECO:0000256" key="1">
    <source>
        <dbReference type="ARBA" id="ARBA00005189"/>
    </source>
</evidence>
<keyword evidence="7" id="KW-1185">Reference proteome</keyword>
<gene>
    <name evidence="6" type="ORF">R4Z09_26070</name>
</gene>
<dbReference type="InterPro" id="IPR029063">
    <property type="entry name" value="SAM-dependent_MTases_sf"/>
</dbReference>
<evidence type="ECO:0000259" key="5">
    <source>
        <dbReference type="Pfam" id="PF08241"/>
    </source>
</evidence>
<dbReference type="PANTHER" id="PTHR44307">
    <property type="entry name" value="PHOSPHOETHANOLAMINE METHYLTRANSFERASE"/>
    <property type="match status" value="1"/>
</dbReference>
<evidence type="ECO:0000256" key="2">
    <source>
        <dbReference type="ARBA" id="ARBA00022603"/>
    </source>
</evidence>
<comment type="pathway">
    <text evidence="1">Lipid metabolism.</text>
</comment>
<evidence type="ECO:0000313" key="7">
    <source>
        <dbReference type="Proteomes" id="UP001357223"/>
    </source>
</evidence>